<accession>A0A699Z3D7</accession>
<reference evidence="1 2" key="1">
    <citation type="submission" date="2020-02" db="EMBL/GenBank/DDBJ databases">
        <title>Draft genome sequence of Haematococcus lacustris strain NIES-144.</title>
        <authorList>
            <person name="Morimoto D."/>
            <person name="Nakagawa S."/>
            <person name="Yoshida T."/>
            <person name="Sawayama S."/>
        </authorList>
    </citation>
    <scope>NUCLEOTIDE SEQUENCE [LARGE SCALE GENOMIC DNA]</scope>
    <source>
        <strain evidence="1 2">NIES-144</strain>
    </source>
</reference>
<sequence length="215" mass="23129">MPKPSSLWHSSMCALRNAEVVAYIRACVSCQHRFPGLRKRVGVVNHVLGNNCAEELLDSQELLSGCMGVQSHLHFNMCAAGHTCRHAASPQQAYSSALHPLYNSCSNTAVALRTRALTVAPYDGLGSTFQQHSTFLQIFSASVGMLSPSTMTAASKGAEWPFKARHMKGHSAPLPGRRSDLDCKPGMQNCGIQHATQGREEYDAGLRCADGLGSS</sequence>
<keyword evidence="2" id="KW-1185">Reference proteome</keyword>
<dbReference type="EMBL" id="BLLF01001097">
    <property type="protein sequence ID" value="GFH17103.1"/>
    <property type="molecule type" value="Genomic_DNA"/>
</dbReference>
<name>A0A699Z3D7_HAELA</name>
<proteinExistence type="predicted"/>
<dbReference type="AlphaFoldDB" id="A0A699Z3D7"/>
<organism evidence="1 2">
    <name type="scientific">Haematococcus lacustris</name>
    <name type="common">Green alga</name>
    <name type="synonym">Haematococcus pluvialis</name>
    <dbReference type="NCBI Taxonomy" id="44745"/>
    <lineage>
        <taxon>Eukaryota</taxon>
        <taxon>Viridiplantae</taxon>
        <taxon>Chlorophyta</taxon>
        <taxon>core chlorophytes</taxon>
        <taxon>Chlorophyceae</taxon>
        <taxon>CS clade</taxon>
        <taxon>Chlamydomonadales</taxon>
        <taxon>Haematococcaceae</taxon>
        <taxon>Haematococcus</taxon>
    </lineage>
</organism>
<protein>
    <submittedName>
        <fullName evidence="1">Uncharacterized protein</fullName>
    </submittedName>
</protein>
<evidence type="ECO:0000313" key="1">
    <source>
        <dbReference type="EMBL" id="GFH17103.1"/>
    </source>
</evidence>
<comment type="caution">
    <text evidence="1">The sequence shown here is derived from an EMBL/GenBank/DDBJ whole genome shotgun (WGS) entry which is preliminary data.</text>
</comment>
<gene>
    <name evidence="1" type="ORF">HaLaN_13659</name>
</gene>
<dbReference type="Proteomes" id="UP000485058">
    <property type="component" value="Unassembled WGS sequence"/>
</dbReference>
<evidence type="ECO:0000313" key="2">
    <source>
        <dbReference type="Proteomes" id="UP000485058"/>
    </source>
</evidence>